<dbReference type="InterPro" id="IPR035986">
    <property type="entry name" value="PKD_dom_sf"/>
</dbReference>
<name>G8R377_OWEHD</name>
<sequence length="610" mass="66508">MNRIILLSVLVIQSSIICFSQSTPDFIKLPDTGLTATFRSWTIKHFMNSFPSGYSYHQSWDFGDGQTAFFQSPETKVLHSYSSPGWYNVSRSYAVVDIHNDTLKSGSEAQSVPVGFIHNTGCNAILVAPDSVLGYSVTLSDSSLNDTFAVPVYNFNLLNGENLSHGFWYSYGPPSTTGPGGLHSNSTYYKKSGLQKSCLYRQFRDTTGALICEAYDCAETFVQPANLAWSSITHVIDTVAKGKVKFSSSYGAASFNSSIHREQFNWSFGDGNRSDIPNPIHYYSEPGVYTVELAYTIVEDISNRVLGVGLSYDTVVIAATNDCNVEFGYKVNIANTSVGFKNHSSCLYPKGGYLEKFEWSFGDGNVSTDKNPTHVYTSQGTYQVSLIQIVEDVQYNVVCTDTLVKTVALQPSTISCNALYEVDTLTSGNGNLNIINLSTPQVSSTGMAVDFVWDFGDGSISRLPFPSHTYTTSGIYELCLTISVTDSLANHCTSTFCDSVGMDTAGNILYKNSAVGFTLNVVDPNAVGVKEAVSQSEISIYPNPASNFVNVEGLTKDAEWTLYNLQGAIVAKGTLQSEESKVNLDVLESGLYIFSIQSMNSAKSIKLSIR</sequence>
<dbReference type="GO" id="GO:0006816">
    <property type="term" value="P:calcium ion transport"/>
    <property type="evidence" value="ECO:0007669"/>
    <property type="project" value="TreeGrafter"/>
</dbReference>
<evidence type="ECO:0000313" key="9">
    <source>
        <dbReference type="Proteomes" id="UP000005631"/>
    </source>
</evidence>
<dbReference type="Pfam" id="PF18962">
    <property type="entry name" value="Por_Secre_tail"/>
    <property type="match status" value="1"/>
</dbReference>
<dbReference type="PANTHER" id="PTHR46730">
    <property type="entry name" value="POLYCYSTIN-1"/>
    <property type="match status" value="1"/>
</dbReference>
<dbReference type="NCBIfam" id="TIGR04183">
    <property type="entry name" value="Por_Secre_tail"/>
    <property type="match status" value="1"/>
</dbReference>
<protein>
    <submittedName>
        <fullName evidence="8">PDK repeat-containing protein</fullName>
    </submittedName>
</protein>
<dbReference type="Proteomes" id="UP000005631">
    <property type="component" value="Chromosome"/>
</dbReference>
<evidence type="ECO:0000256" key="5">
    <source>
        <dbReference type="ARBA" id="ARBA00022989"/>
    </source>
</evidence>
<dbReference type="Pfam" id="PF00801">
    <property type="entry name" value="PKD"/>
    <property type="match status" value="1"/>
</dbReference>
<dbReference type="InterPro" id="IPR026444">
    <property type="entry name" value="Secre_tail"/>
</dbReference>
<feature type="domain" description="PKD" evidence="7">
    <location>
        <begin position="264"/>
        <end position="296"/>
    </location>
</feature>
<dbReference type="SMART" id="SM00089">
    <property type="entry name" value="PKD"/>
    <property type="match status" value="3"/>
</dbReference>
<comment type="subcellular location">
    <subcellularLocation>
        <location evidence="1">Membrane</location>
        <topology evidence="1">Multi-pass membrane protein</topology>
    </subcellularLocation>
</comment>
<accession>G8R377</accession>
<dbReference type="PROSITE" id="PS50093">
    <property type="entry name" value="PKD"/>
    <property type="match status" value="4"/>
</dbReference>
<organism evidence="8 9">
    <name type="scientific">Owenweeksia hongkongensis (strain DSM 17368 / CIP 108786 / JCM 12287 / NRRL B-23963 / UST20020801)</name>
    <dbReference type="NCBI Taxonomy" id="926562"/>
    <lineage>
        <taxon>Bacteria</taxon>
        <taxon>Pseudomonadati</taxon>
        <taxon>Bacteroidota</taxon>
        <taxon>Flavobacteriia</taxon>
        <taxon>Flavobacteriales</taxon>
        <taxon>Owenweeksiaceae</taxon>
        <taxon>Owenweeksia</taxon>
    </lineage>
</organism>
<dbReference type="KEGG" id="oho:Oweho_3150"/>
<keyword evidence="6" id="KW-0472">Membrane</keyword>
<keyword evidence="5" id="KW-1133">Transmembrane helix</keyword>
<dbReference type="Pfam" id="PF18911">
    <property type="entry name" value="PKD_4"/>
    <property type="match status" value="3"/>
</dbReference>
<evidence type="ECO:0000256" key="4">
    <source>
        <dbReference type="ARBA" id="ARBA00022737"/>
    </source>
</evidence>
<gene>
    <name evidence="8" type="ordered locus">Oweho_3150</name>
</gene>
<keyword evidence="4" id="KW-0677">Repeat</keyword>
<dbReference type="Gene3D" id="2.60.40.10">
    <property type="entry name" value="Immunoglobulins"/>
    <property type="match status" value="4"/>
</dbReference>
<reference evidence="8 9" key="1">
    <citation type="journal article" date="2012" name="Stand. Genomic Sci.">
        <title>Genome sequence of the orange-pigmented seawater bacterium Owenweeksia hongkongensis type strain (UST20020801(T)).</title>
        <authorList>
            <person name="Riedel T."/>
            <person name="Held B."/>
            <person name="Nolan M."/>
            <person name="Lucas S."/>
            <person name="Lapidus A."/>
            <person name="Tice H."/>
            <person name="Del Rio T.G."/>
            <person name="Cheng J.F."/>
            <person name="Han C."/>
            <person name="Tapia R."/>
            <person name="Goodwin L.A."/>
            <person name="Pitluck S."/>
            <person name="Liolios K."/>
            <person name="Mavromatis K."/>
            <person name="Pagani I."/>
            <person name="Ivanova N."/>
            <person name="Mikhailova N."/>
            <person name="Pati A."/>
            <person name="Chen A."/>
            <person name="Palaniappan K."/>
            <person name="Rohde M."/>
            <person name="Tindall B.J."/>
            <person name="Detter J.C."/>
            <person name="Goker M."/>
            <person name="Woyke T."/>
            <person name="Bristow J."/>
            <person name="Eisen J.A."/>
            <person name="Markowitz V."/>
            <person name="Hugenholtz P."/>
            <person name="Klenk H.P."/>
            <person name="Kyrpides N.C."/>
        </authorList>
    </citation>
    <scope>NUCLEOTIDE SEQUENCE</scope>
    <source>
        <strain evidence="9">DSM 17368 / JCM 12287 / NRRL B-23963</strain>
    </source>
</reference>
<dbReference type="GO" id="GO:0005886">
    <property type="term" value="C:plasma membrane"/>
    <property type="evidence" value="ECO:0007669"/>
    <property type="project" value="TreeGrafter"/>
</dbReference>
<feature type="domain" description="PKD" evidence="7">
    <location>
        <begin position="357"/>
        <end position="386"/>
    </location>
</feature>
<evidence type="ECO:0000256" key="3">
    <source>
        <dbReference type="ARBA" id="ARBA00022729"/>
    </source>
</evidence>
<dbReference type="OrthoDB" id="1491481at2"/>
<dbReference type="GO" id="GO:0005261">
    <property type="term" value="F:monoatomic cation channel activity"/>
    <property type="evidence" value="ECO:0007669"/>
    <property type="project" value="TreeGrafter"/>
</dbReference>
<dbReference type="InterPro" id="IPR000601">
    <property type="entry name" value="PKD_dom"/>
</dbReference>
<dbReference type="HOGENOM" id="CLU_452583_0_0_10"/>
<dbReference type="AlphaFoldDB" id="G8R377"/>
<evidence type="ECO:0000313" key="8">
    <source>
        <dbReference type="EMBL" id="AEV34102.1"/>
    </source>
</evidence>
<dbReference type="eggNOG" id="COG3291">
    <property type="taxonomic scope" value="Bacteria"/>
</dbReference>
<evidence type="ECO:0000256" key="2">
    <source>
        <dbReference type="ARBA" id="ARBA00022692"/>
    </source>
</evidence>
<keyword evidence="3" id="KW-0732">Signal</keyword>
<feature type="domain" description="PKD" evidence="7">
    <location>
        <begin position="52"/>
        <end position="90"/>
    </location>
</feature>
<dbReference type="InterPro" id="IPR013783">
    <property type="entry name" value="Ig-like_fold"/>
</dbReference>
<dbReference type="SUPFAM" id="SSF49299">
    <property type="entry name" value="PKD domain"/>
    <property type="match status" value="4"/>
</dbReference>
<dbReference type="RefSeq" id="WP_014203449.1">
    <property type="nucleotide sequence ID" value="NC_016599.1"/>
</dbReference>
<dbReference type="CDD" id="cd00146">
    <property type="entry name" value="PKD"/>
    <property type="match status" value="3"/>
</dbReference>
<keyword evidence="9" id="KW-1185">Reference proteome</keyword>
<feature type="domain" description="PKD" evidence="7">
    <location>
        <begin position="443"/>
        <end position="483"/>
    </location>
</feature>
<proteinExistence type="predicted"/>
<dbReference type="STRING" id="926562.Oweho_3150"/>
<evidence type="ECO:0000256" key="1">
    <source>
        <dbReference type="ARBA" id="ARBA00004141"/>
    </source>
</evidence>
<dbReference type="EMBL" id="CP003156">
    <property type="protein sequence ID" value="AEV34102.1"/>
    <property type="molecule type" value="Genomic_DNA"/>
</dbReference>
<dbReference type="InterPro" id="IPR022409">
    <property type="entry name" value="PKD/Chitinase_dom"/>
</dbReference>
<dbReference type="PANTHER" id="PTHR46730:SF1">
    <property type="entry name" value="PLAT DOMAIN-CONTAINING PROTEIN"/>
    <property type="match status" value="1"/>
</dbReference>
<evidence type="ECO:0000256" key="6">
    <source>
        <dbReference type="ARBA" id="ARBA00023136"/>
    </source>
</evidence>
<keyword evidence="2" id="KW-0812">Transmembrane</keyword>
<evidence type="ECO:0000259" key="7">
    <source>
        <dbReference type="PROSITE" id="PS50093"/>
    </source>
</evidence>